<accession>A0A653AWE1</accession>
<evidence type="ECO:0000313" key="2">
    <source>
        <dbReference type="EMBL" id="CAI3624347.1"/>
    </source>
</evidence>
<reference evidence="3 4" key="1">
    <citation type="submission" date="2018-06" db="EMBL/GenBank/DDBJ databases">
        <authorList>
            <consortium name="IHU Genomes"/>
        </authorList>
    </citation>
    <scope>NUCLEOTIDE SEQUENCE [LARGE SCALE GENOMIC DNA]</scope>
    <source>
        <strain evidence="3 4">NEC25</strain>
    </source>
</reference>
<proteinExistence type="predicted"/>
<dbReference type="GeneID" id="68879252"/>
<reference evidence="2" key="3">
    <citation type="submission" date="2022-10" db="EMBL/GenBank/DDBJ databases">
        <authorList>
            <person name="Aires J."/>
            <person name="Mesa V."/>
        </authorList>
    </citation>
    <scope>NUCLEOTIDE SEQUENCE</scope>
    <source>
        <strain evidence="2">Clostridium neonatale JD116</strain>
    </source>
</reference>
<protein>
    <submittedName>
        <fullName evidence="3">Uncharacterized protein</fullName>
    </submittedName>
</protein>
<dbReference type="Proteomes" id="UP001189143">
    <property type="component" value="Unassembled WGS sequence"/>
</dbReference>
<evidence type="ECO:0000313" key="1">
    <source>
        <dbReference type="EMBL" id="CAG9704056.1"/>
    </source>
</evidence>
<dbReference type="EMBL" id="CAMTCP010000239">
    <property type="protein sequence ID" value="CAI3624347.1"/>
    <property type="molecule type" value="Genomic_DNA"/>
</dbReference>
<name>A0A653AWE1_9CLOT</name>
<dbReference type="EMBL" id="UWJD01000003">
    <property type="protein sequence ID" value="VCT86112.1"/>
    <property type="molecule type" value="Genomic_DNA"/>
</dbReference>
<dbReference type="Proteomes" id="UP000789738">
    <property type="component" value="Unassembled WGS sequence"/>
</dbReference>
<dbReference type="EMBL" id="CAKJVE010000004">
    <property type="protein sequence ID" value="CAG9704056.1"/>
    <property type="molecule type" value="Genomic_DNA"/>
</dbReference>
<dbReference type="AlphaFoldDB" id="A0A653AWE1"/>
<reference evidence="1" key="2">
    <citation type="submission" date="2021-10" db="EMBL/GenBank/DDBJ databases">
        <authorList>
            <person name="Mesa V."/>
        </authorList>
    </citation>
    <scope>NUCLEOTIDE SEQUENCE</scope>
    <source>
        <strain evidence="1">CC3_PB</strain>
    </source>
</reference>
<dbReference type="Proteomes" id="UP000431451">
    <property type="component" value="Unassembled WGS sequence"/>
</dbReference>
<organism evidence="3 4">
    <name type="scientific">Clostridium neonatale</name>
    <dbReference type="NCBI Taxonomy" id="137838"/>
    <lineage>
        <taxon>Bacteria</taxon>
        <taxon>Bacillati</taxon>
        <taxon>Bacillota</taxon>
        <taxon>Clostridia</taxon>
        <taxon>Eubacteriales</taxon>
        <taxon>Clostridiaceae</taxon>
        <taxon>Clostridium</taxon>
    </lineage>
</organism>
<evidence type="ECO:0000313" key="3">
    <source>
        <dbReference type="EMBL" id="VCT86112.1"/>
    </source>
</evidence>
<dbReference type="RefSeq" id="WP_157065800.1">
    <property type="nucleotide sequence ID" value="NZ_CAKJVD010000044.1"/>
</dbReference>
<sequence length="45" mass="5361">MNDISYLEEEIKTLKLTKRDLLLAGRDTKDIDIKIEILEREKKDN</sequence>
<gene>
    <name evidence="2" type="ORF">CNEO2_410054</name>
    <name evidence="1" type="ORF">CNEO_40962</name>
    <name evidence="3" type="ORF">CNEONATNEC25_03717</name>
</gene>
<evidence type="ECO:0000313" key="4">
    <source>
        <dbReference type="Proteomes" id="UP000431451"/>
    </source>
</evidence>